<dbReference type="Gene3D" id="3.10.350.10">
    <property type="entry name" value="LysM domain"/>
    <property type="match status" value="1"/>
</dbReference>
<dbReference type="AlphaFoldDB" id="A0A1H7KSV9"/>
<dbReference type="STRING" id="416943.SAMN05445871_4135"/>
<dbReference type="OrthoDB" id="9129375at2"/>
<feature type="compositionally biased region" description="Basic and acidic residues" evidence="1">
    <location>
        <begin position="494"/>
        <end position="507"/>
    </location>
</feature>
<dbReference type="EMBL" id="FOAJ01000004">
    <property type="protein sequence ID" value="SEK89953.1"/>
    <property type="molecule type" value="Genomic_DNA"/>
</dbReference>
<evidence type="ECO:0000256" key="1">
    <source>
        <dbReference type="SAM" id="MobiDB-lite"/>
    </source>
</evidence>
<feature type="signal peptide" evidence="2">
    <location>
        <begin position="1"/>
        <end position="36"/>
    </location>
</feature>
<evidence type="ECO:0000313" key="4">
    <source>
        <dbReference type="Proteomes" id="UP000199120"/>
    </source>
</evidence>
<gene>
    <name evidence="3" type="ORF">SAMN05192542_10444</name>
</gene>
<dbReference type="RefSeq" id="WP_090548226.1">
    <property type="nucleotide sequence ID" value="NZ_FNSR01000002.1"/>
</dbReference>
<feature type="compositionally biased region" description="Low complexity" evidence="1">
    <location>
        <begin position="568"/>
        <end position="588"/>
    </location>
</feature>
<reference evidence="4" key="1">
    <citation type="submission" date="2016-10" db="EMBL/GenBank/DDBJ databases">
        <authorList>
            <person name="Varghese N."/>
            <person name="Submissions S."/>
        </authorList>
    </citation>
    <scope>NUCLEOTIDE SEQUENCE [LARGE SCALE GENOMIC DNA]</scope>
    <source>
        <strain evidence="4">LMG 26416</strain>
    </source>
</reference>
<feature type="region of interest" description="Disordered" evidence="1">
    <location>
        <begin position="465"/>
        <end position="521"/>
    </location>
</feature>
<proteinExistence type="predicted"/>
<feature type="region of interest" description="Disordered" evidence="1">
    <location>
        <begin position="374"/>
        <end position="415"/>
    </location>
</feature>
<name>A0A1H7KSV9_9BURK</name>
<organism evidence="3 4">
    <name type="scientific">Paraburkholderia caballeronis</name>
    <dbReference type="NCBI Taxonomy" id="416943"/>
    <lineage>
        <taxon>Bacteria</taxon>
        <taxon>Pseudomonadati</taxon>
        <taxon>Pseudomonadota</taxon>
        <taxon>Betaproteobacteria</taxon>
        <taxon>Burkholderiales</taxon>
        <taxon>Burkholderiaceae</taxon>
        <taxon>Paraburkholderia</taxon>
    </lineage>
</organism>
<feature type="region of interest" description="Disordered" evidence="1">
    <location>
        <begin position="636"/>
        <end position="666"/>
    </location>
</feature>
<feature type="compositionally biased region" description="Low complexity" evidence="1">
    <location>
        <begin position="546"/>
        <end position="560"/>
    </location>
</feature>
<sequence>MIVRFGSVTVAPARRAAFAAVAAALFASAGIQSALAAEAAGGASAPASAGHYTVRVGQSLNDVAAELAQTRDPATLGRVSRALFDANPDAFMKHGGIKDPSRLKIGAVLNVPAMAEIPGGAASEPAAASTPAPAPVSSAAATTAAAPAAAAKAGGASAAVAGSAPAPAVSAASPAAAASAPVTAAAGASAPATAAVAGSSAAQASAASSAQPVSAAAAASPTSAAAVAGASVPAASSGPAAPEASASDAQHVWSGAIQAAPAGASSGAAAANAASAAHPQAPVSSIQELLALKNRVLMALQKHGIGKPAQSAVGAPAAAPAQGNATSGAAAAPIVNTSRSGNPMADLPPVVIGVTAAIGAVVLALLLGRALRRRKPGSPRSDEGNGPSPEPTGGGDARVADAVPEPKSREPVLSPVTPAVVAATAAGVAAAASSAEAEPQHDETLDPATDAAGFAAATSLGADALPPTLFESPHGVPLSDEREPAVPDAPVPDTHAEHAEPQVRGEEPGEPETLADATRAASFEAAAALGASALPPESLETAWVDAAAAEFAPHAETEPQIEPPAPQEPEASEPLEPYQPEEPVAAVEPAPPAVEPEQPIAPAEVAAPIAEAATESPAATPADFPTDAVAALDTLDMPLPPRTGEPVSAAPLSSEPVASPETTERHAVPLHEPSAPAAGGEIEAGTTGAGSIAGLGAARFGTLSLDFDLNLPPDSAEPLPVFTPEQLARIARNKLDLANEYIALGDLAGARALITEVIESNDHATRADAQALLATLAPLS</sequence>
<dbReference type="InterPro" id="IPR036779">
    <property type="entry name" value="LysM_dom_sf"/>
</dbReference>
<feature type="compositionally biased region" description="Low complexity" evidence="1">
    <location>
        <begin position="595"/>
        <end position="623"/>
    </location>
</feature>
<feature type="region of interest" description="Disordered" evidence="1">
    <location>
        <begin position="544"/>
        <end position="623"/>
    </location>
</feature>
<dbReference type="InterPro" id="IPR020011">
    <property type="entry name" value="FimV_C"/>
</dbReference>
<evidence type="ECO:0000313" key="3">
    <source>
        <dbReference type="EMBL" id="SEK89953.1"/>
    </source>
</evidence>
<dbReference type="NCBIfam" id="TIGR03504">
    <property type="entry name" value="FimV_Cterm"/>
    <property type="match status" value="1"/>
</dbReference>
<accession>A0A1H7KSV9</accession>
<keyword evidence="2" id="KW-0732">Signal</keyword>
<feature type="chain" id="PRO_5030029024" evidence="2">
    <location>
        <begin position="37"/>
        <end position="780"/>
    </location>
</feature>
<dbReference type="InterPro" id="IPR038440">
    <property type="entry name" value="FimV_C_sf"/>
</dbReference>
<keyword evidence="4" id="KW-1185">Reference proteome</keyword>
<dbReference type="Gene3D" id="1.20.58.2200">
    <property type="match status" value="1"/>
</dbReference>
<protein>
    <submittedName>
        <fullName evidence="3">FimV C-terminal domain-containing protein</fullName>
    </submittedName>
</protein>
<evidence type="ECO:0000256" key="2">
    <source>
        <dbReference type="SAM" id="SignalP"/>
    </source>
</evidence>
<dbReference type="Proteomes" id="UP000199120">
    <property type="component" value="Unassembled WGS sequence"/>
</dbReference>